<keyword evidence="2" id="KW-1185">Reference proteome</keyword>
<gene>
    <name evidence="1" type="ORF">OE88DRAFT_1513812</name>
</gene>
<proteinExistence type="predicted"/>
<evidence type="ECO:0000313" key="1">
    <source>
        <dbReference type="EMBL" id="TFK51205.1"/>
    </source>
</evidence>
<protein>
    <submittedName>
        <fullName evidence="1">Uncharacterized protein</fullName>
    </submittedName>
</protein>
<dbReference type="EMBL" id="ML213511">
    <property type="protein sequence ID" value="TFK51205.1"/>
    <property type="molecule type" value="Genomic_DNA"/>
</dbReference>
<dbReference type="Proteomes" id="UP000305948">
    <property type="component" value="Unassembled WGS sequence"/>
</dbReference>
<sequence>MLHNTGLHLVLSSPSAHLIQSANYVRTELLVRITYGTCRHVAVTQEALTKVYEVCYFSQGCLIYSDDSVHESTAVLVRVLRIPRSLSSRALWLLLIGFVRTIRMRFLELGEVVCGLFWRPRSSRMNLED</sequence>
<organism evidence="1 2">
    <name type="scientific">Heliocybe sulcata</name>
    <dbReference type="NCBI Taxonomy" id="5364"/>
    <lineage>
        <taxon>Eukaryota</taxon>
        <taxon>Fungi</taxon>
        <taxon>Dikarya</taxon>
        <taxon>Basidiomycota</taxon>
        <taxon>Agaricomycotina</taxon>
        <taxon>Agaricomycetes</taxon>
        <taxon>Gloeophyllales</taxon>
        <taxon>Gloeophyllaceae</taxon>
        <taxon>Heliocybe</taxon>
    </lineage>
</organism>
<accession>A0A5C3N2C2</accession>
<dbReference type="AlphaFoldDB" id="A0A5C3N2C2"/>
<reference evidence="1 2" key="1">
    <citation type="journal article" date="2019" name="Nat. Ecol. Evol.">
        <title>Megaphylogeny resolves global patterns of mushroom evolution.</title>
        <authorList>
            <person name="Varga T."/>
            <person name="Krizsan K."/>
            <person name="Foldi C."/>
            <person name="Dima B."/>
            <person name="Sanchez-Garcia M."/>
            <person name="Sanchez-Ramirez S."/>
            <person name="Szollosi G.J."/>
            <person name="Szarkandi J.G."/>
            <person name="Papp V."/>
            <person name="Albert L."/>
            <person name="Andreopoulos W."/>
            <person name="Angelini C."/>
            <person name="Antonin V."/>
            <person name="Barry K.W."/>
            <person name="Bougher N.L."/>
            <person name="Buchanan P."/>
            <person name="Buyck B."/>
            <person name="Bense V."/>
            <person name="Catcheside P."/>
            <person name="Chovatia M."/>
            <person name="Cooper J."/>
            <person name="Damon W."/>
            <person name="Desjardin D."/>
            <person name="Finy P."/>
            <person name="Geml J."/>
            <person name="Haridas S."/>
            <person name="Hughes K."/>
            <person name="Justo A."/>
            <person name="Karasinski D."/>
            <person name="Kautmanova I."/>
            <person name="Kiss B."/>
            <person name="Kocsube S."/>
            <person name="Kotiranta H."/>
            <person name="LaButti K.M."/>
            <person name="Lechner B.E."/>
            <person name="Liimatainen K."/>
            <person name="Lipzen A."/>
            <person name="Lukacs Z."/>
            <person name="Mihaltcheva S."/>
            <person name="Morgado L.N."/>
            <person name="Niskanen T."/>
            <person name="Noordeloos M.E."/>
            <person name="Ohm R.A."/>
            <person name="Ortiz-Santana B."/>
            <person name="Ovrebo C."/>
            <person name="Racz N."/>
            <person name="Riley R."/>
            <person name="Savchenko A."/>
            <person name="Shiryaev A."/>
            <person name="Soop K."/>
            <person name="Spirin V."/>
            <person name="Szebenyi C."/>
            <person name="Tomsovsky M."/>
            <person name="Tulloss R.E."/>
            <person name="Uehling J."/>
            <person name="Grigoriev I.V."/>
            <person name="Vagvolgyi C."/>
            <person name="Papp T."/>
            <person name="Martin F.M."/>
            <person name="Miettinen O."/>
            <person name="Hibbett D.S."/>
            <person name="Nagy L.G."/>
        </authorList>
    </citation>
    <scope>NUCLEOTIDE SEQUENCE [LARGE SCALE GENOMIC DNA]</scope>
    <source>
        <strain evidence="1 2">OMC1185</strain>
    </source>
</reference>
<evidence type="ECO:0000313" key="2">
    <source>
        <dbReference type="Proteomes" id="UP000305948"/>
    </source>
</evidence>
<name>A0A5C3N2C2_9AGAM</name>